<evidence type="ECO:0000313" key="13">
    <source>
        <dbReference type="EMBL" id="GEB51444.1"/>
    </source>
</evidence>
<dbReference type="Proteomes" id="UP000319210">
    <property type="component" value="Unassembled WGS sequence"/>
</dbReference>
<dbReference type="PANTHER" id="PTHR30341">
    <property type="entry name" value="SODIUM ION/PROTON ANTIPORTER NHAA-RELATED"/>
    <property type="match status" value="1"/>
</dbReference>
<keyword evidence="14" id="KW-1185">Reference proteome</keyword>
<comment type="similarity">
    <text evidence="11">Belongs to the NhaA Na(+)/H(+) (TC 2.A.33) antiporter family.</text>
</comment>
<evidence type="ECO:0000256" key="4">
    <source>
        <dbReference type="ARBA" id="ARBA00022475"/>
    </source>
</evidence>
<evidence type="ECO:0000256" key="3">
    <source>
        <dbReference type="ARBA" id="ARBA00022449"/>
    </source>
</evidence>
<proteinExistence type="inferred from homology"/>
<feature type="transmembrane region" description="Helical" evidence="11">
    <location>
        <begin position="185"/>
        <end position="206"/>
    </location>
</feature>
<comment type="caution">
    <text evidence="13">The sequence shown here is derived from an EMBL/GenBank/DDBJ whole genome shotgun (WGS) entry which is preliminary data.</text>
</comment>
<keyword evidence="5 11" id="KW-0812">Transmembrane</keyword>
<protein>
    <recommendedName>
        <fullName evidence="11">Na(+)/H(+) antiporter NhaA</fullName>
    </recommendedName>
    <alternativeName>
        <fullName evidence="11">Sodium/proton antiporter NhaA</fullName>
    </alternativeName>
</protein>
<feature type="compositionally biased region" description="Basic and acidic residues" evidence="12">
    <location>
        <begin position="1"/>
        <end position="11"/>
    </location>
</feature>
<feature type="compositionally biased region" description="Low complexity" evidence="12">
    <location>
        <begin position="22"/>
        <end position="52"/>
    </location>
</feature>
<accession>A0A4Y3R1J0</accession>
<feature type="compositionally biased region" description="Pro residues" evidence="12">
    <location>
        <begin position="572"/>
        <end position="581"/>
    </location>
</feature>
<evidence type="ECO:0000256" key="5">
    <source>
        <dbReference type="ARBA" id="ARBA00022692"/>
    </source>
</evidence>
<feature type="transmembrane region" description="Helical" evidence="11">
    <location>
        <begin position="321"/>
        <end position="345"/>
    </location>
</feature>
<evidence type="ECO:0000256" key="9">
    <source>
        <dbReference type="ARBA" id="ARBA00023136"/>
    </source>
</evidence>
<keyword evidence="4 11" id="KW-1003">Cell membrane</keyword>
<gene>
    <name evidence="13" type="primary">nhaA3_2</name>
    <name evidence="11" type="synonym">nhaA</name>
    <name evidence="13" type="ORF">SCA03_39950</name>
</gene>
<comment type="subcellular location">
    <subcellularLocation>
        <location evidence="1">Cell inner membrane</location>
        <topology evidence="1">Multi-pass membrane protein</topology>
    </subcellularLocation>
    <subcellularLocation>
        <location evidence="11">Cell membrane</location>
        <topology evidence="11">Multi-pass membrane protein</topology>
    </subcellularLocation>
</comment>
<evidence type="ECO:0000256" key="7">
    <source>
        <dbReference type="ARBA" id="ARBA00023053"/>
    </source>
</evidence>
<comment type="function">
    <text evidence="11">Na(+)/H(+) antiporter that extrudes sodium in exchange for external protons.</text>
</comment>
<evidence type="ECO:0000256" key="10">
    <source>
        <dbReference type="ARBA" id="ARBA00023201"/>
    </source>
</evidence>
<dbReference type="Gene3D" id="1.20.1530.10">
    <property type="entry name" value="Na+/H+ antiporter like domain"/>
    <property type="match status" value="1"/>
</dbReference>
<dbReference type="InterPro" id="IPR026124">
    <property type="entry name" value="Sperm-assoc_Ag8"/>
</dbReference>
<evidence type="ECO:0000256" key="2">
    <source>
        <dbReference type="ARBA" id="ARBA00022448"/>
    </source>
</evidence>
<feature type="compositionally biased region" description="Gly residues" evidence="12">
    <location>
        <begin position="533"/>
        <end position="549"/>
    </location>
</feature>
<dbReference type="HAMAP" id="MF_01844">
    <property type="entry name" value="NhaA"/>
    <property type="match status" value="1"/>
</dbReference>
<feature type="transmembrane region" description="Helical" evidence="11">
    <location>
        <begin position="149"/>
        <end position="173"/>
    </location>
</feature>
<comment type="catalytic activity">
    <reaction evidence="11">
        <text>Na(+)(in) + 2 H(+)(out) = Na(+)(out) + 2 H(+)(in)</text>
        <dbReference type="Rhea" id="RHEA:29251"/>
        <dbReference type="ChEBI" id="CHEBI:15378"/>
        <dbReference type="ChEBI" id="CHEBI:29101"/>
    </reaction>
</comment>
<dbReference type="GO" id="GO:0006885">
    <property type="term" value="P:regulation of pH"/>
    <property type="evidence" value="ECO:0007669"/>
    <property type="project" value="UniProtKB-UniRule"/>
</dbReference>
<feature type="region of interest" description="Disordered" evidence="12">
    <location>
        <begin position="459"/>
        <end position="581"/>
    </location>
</feature>
<feature type="region of interest" description="Disordered" evidence="12">
    <location>
        <begin position="1"/>
        <end position="53"/>
    </location>
</feature>
<dbReference type="AlphaFoldDB" id="A0A4Y3R1J0"/>
<feature type="transmembrane region" description="Helical" evidence="11">
    <location>
        <begin position="239"/>
        <end position="256"/>
    </location>
</feature>
<dbReference type="GO" id="GO:0015385">
    <property type="term" value="F:sodium:proton antiporter activity"/>
    <property type="evidence" value="ECO:0007669"/>
    <property type="project" value="UniProtKB-UniRule"/>
</dbReference>
<evidence type="ECO:0000256" key="12">
    <source>
        <dbReference type="SAM" id="MobiDB-lite"/>
    </source>
</evidence>
<feature type="compositionally biased region" description="Basic and acidic residues" evidence="12">
    <location>
        <begin position="475"/>
        <end position="494"/>
    </location>
</feature>
<reference evidence="13 14" key="1">
    <citation type="submission" date="2019-06" db="EMBL/GenBank/DDBJ databases">
        <title>Whole genome shotgun sequence of Streptomyces cacaoi subsp. cacaoi NBRC 12748.</title>
        <authorList>
            <person name="Hosoyama A."/>
            <person name="Uohara A."/>
            <person name="Ohji S."/>
            <person name="Ichikawa N."/>
        </authorList>
    </citation>
    <scope>NUCLEOTIDE SEQUENCE [LARGE SCALE GENOMIC DNA]</scope>
    <source>
        <strain evidence="13 14">NBRC 12748</strain>
    </source>
</reference>
<dbReference type="EMBL" id="BJMM01000020">
    <property type="protein sequence ID" value="GEB51444.1"/>
    <property type="molecule type" value="Genomic_DNA"/>
</dbReference>
<dbReference type="GO" id="GO:0005886">
    <property type="term" value="C:plasma membrane"/>
    <property type="evidence" value="ECO:0007669"/>
    <property type="project" value="UniProtKB-SubCell"/>
</dbReference>
<keyword evidence="6 11" id="KW-1133">Transmembrane helix</keyword>
<name>A0A4Y3R1J0_STRCI</name>
<keyword evidence="9 11" id="KW-0472">Membrane</keyword>
<feature type="compositionally biased region" description="Low complexity" evidence="12">
    <location>
        <begin position="506"/>
        <end position="532"/>
    </location>
</feature>
<keyword evidence="3 11" id="KW-0050">Antiport</keyword>
<feature type="transmembrane region" description="Helical" evidence="11">
    <location>
        <begin position="119"/>
        <end position="137"/>
    </location>
</feature>
<keyword evidence="7 11" id="KW-0915">Sodium</keyword>
<dbReference type="InterPro" id="IPR004670">
    <property type="entry name" value="NhaA"/>
</dbReference>
<organism evidence="13 14">
    <name type="scientific">Streptomyces cacaoi</name>
    <dbReference type="NCBI Taxonomy" id="1898"/>
    <lineage>
        <taxon>Bacteria</taxon>
        <taxon>Bacillati</taxon>
        <taxon>Actinomycetota</taxon>
        <taxon>Actinomycetes</taxon>
        <taxon>Kitasatosporales</taxon>
        <taxon>Streptomycetaceae</taxon>
        <taxon>Streptomyces</taxon>
    </lineage>
</organism>
<evidence type="ECO:0000256" key="8">
    <source>
        <dbReference type="ARBA" id="ARBA00023065"/>
    </source>
</evidence>
<feature type="transmembrane region" description="Helical" evidence="11">
    <location>
        <begin position="430"/>
        <end position="448"/>
    </location>
</feature>
<feature type="compositionally biased region" description="Low complexity" evidence="12">
    <location>
        <begin position="550"/>
        <end position="571"/>
    </location>
</feature>
<dbReference type="Pfam" id="PF22584">
    <property type="entry name" value="CFAP143"/>
    <property type="match status" value="1"/>
</dbReference>
<dbReference type="GO" id="GO:0008017">
    <property type="term" value="F:microtubule binding"/>
    <property type="evidence" value="ECO:0007669"/>
    <property type="project" value="InterPro"/>
</dbReference>
<evidence type="ECO:0000313" key="14">
    <source>
        <dbReference type="Proteomes" id="UP000319210"/>
    </source>
</evidence>
<feature type="transmembrane region" description="Helical" evidence="11">
    <location>
        <begin position="392"/>
        <end position="418"/>
    </location>
</feature>
<keyword evidence="8 11" id="KW-0406">Ion transport</keyword>
<keyword evidence="10 11" id="KW-0739">Sodium transport</keyword>
<feature type="transmembrane region" description="Helical" evidence="11">
    <location>
        <begin position="73"/>
        <end position="94"/>
    </location>
</feature>
<sequence>MAAPHGDDRSPEQPAPSHEGAEAPGATAPDGADAAGAGSADGTDSPDGTGTALFARPSARERRLLTDALRTETVGGTVLLVATVVALLCANTPLSHLYETVRSFHFGIPALGLDLSVEHWASDGILTVFFFVAGIELKRELTVGELRRPAAAALPVVAAVCGMAVPALCYVAVNLAGGGQMHGWAVPMATDIAFALGVLAVIGTNLPSGLRAFLLTLAIVDDLGAILVIAVFYTSTLNWAAFAGAVVGLIVFRVLHVNLRVRGWYLYVPLGVVIWALAYNSGVHATIAGVAMGLMLRVRPDRPGSGAGDTGSSPAERVEHLVRPLSAGFAVPVFALFAAGVGVSGSALAETFRQPEALGVMLGLFAGKFLGVFGGTYLTARFTRARLGSDLAWADIAGVAMLAGIGFTVSLLVTELAFTDAGVTEHTKAAVLLGSLFAAAVACVLLKLRDAKYRRLWEEETRDEDADGVADIDQPVDHALRPTEAARRAAEAMRRPVRPGTPHGPVPDSDSGPGSSSEPGPGSGSSSEPGSGSKPGPGSGTGTGTGTGPSSGDPTRGSADGPSRGPSDGSPDGPPEGPGRT</sequence>
<dbReference type="RefSeq" id="WP_230988819.1">
    <property type="nucleotide sequence ID" value="NZ_BJMM01000020.1"/>
</dbReference>
<dbReference type="PANTHER" id="PTHR30341:SF0">
    <property type="entry name" value="NA(+)_H(+) ANTIPORTER NHAA"/>
    <property type="match status" value="1"/>
</dbReference>
<feature type="transmembrane region" description="Helical" evidence="11">
    <location>
        <begin position="357"/>
        <end position="380"/>
    </location>
</feature>
<evidence type="ECO:0000256" key="6">
    <source>
        <dbReference type="ARBA" id="ARBA00022989"/>
    </source>
</evidence>
<evidence type="ECO:0000256" key="11">
    <source>
        <dbReference type="HAMAP-Rule" id="MF_01844"/>
    </source>
</evidence>
<dbReference type="Pfam" id="PF06965">
    <property type="entry name" value="Na_H_antiport_1"/>
    <property type="match status" value="1"/>
</dbReference>
<dbReference type="InterPro" id="IPR023171">
    <property type="entry name" value="Na/H_antiporter_dom_sf"/>
</dbReference>
<keyword evidence="2 11" id="KW-0813">Transport</keyword>
<dbReference type="NCBIfam" id="TIGR00773">
    <property type="entry name" value="NhaA"/>
    <property type="match status" value="1"/>
</dbReference>
<feature type="compositionally biased region" description="Acidic residues" evidence="12">
    <location>
        <begin position="460"/>
        <end position="470"/>
    </location>
</feature>
<evidence type="ECO:0000256" key="1">
    <source>
        <dbReference type="ARBA" id="ARBA00004429"/>
    </source>
</evidence>